<dbReference type="Proteomes" id="UP000095679">
    <property type="component" value="Unassembled WGS sequence"/>
</dbReference>
<dbReference type="PANTHER" id="PTHR14969">
    <property type="entry name" value="SPHINGOSINE-1-PHOSPHATE PHOSPHOHYDROLASE"/>
    <property type="match status" value="1"/>
</dbReference>
<dbReference type="InterPro" id="IPR036938">
    <property type="entry name" value="PAP2/HPO_sf"/>
</dbReference>
<keyword evidence="1" id="KW-0472">Membrane</keyword>
<dbReference type="EMBL" id="CYZL01000010">
    <property type="protein sequence ID" value="CUO23645.1"/>
    <property type="molecule type" value="Genomic_DNA"/>
</dbReference>
<protein>
    <submittedName>
        <fullName evidence="5">Phosphatase PAP2 family protein</fullName>
    </submittedName>
    <submittedName>
        <fullName evidence="3">Putative undecaprenyl-diphosphatase ybjG</fullName>
        <ecNumber evidence="3">3.6.1.27</ecNumber>
    </submittedName>
</protein>
<dbReference type="GeneID" id="75047296"/>
<dbReference type="SMART" id="SM00014">
    <property type="entry name" value="acidPPc"/>
    <property type="match status" value="1"/>
</dbReference>
<sequence>MEIEILSMLQKIRTPLLDIFMSNITKLGNAGIVWILLTIVLLLIPKTRKSGLILASALIVDLILCNGILKPLIARIRPFDVNSAIQLIVAKPHDYSFPSGHTAASFTAVMALYLAGEKKLWKIALVLAVLIAFSRLYLYVHYPTDVLGGIITGAIAGYIGYKLTFIVQSKHRKKL</sequence>
<organism evidence="3 6">
    <name type="scientific">Anaerobutyricum hallii</name>
    <dbReference type="NCBI Taxonomy" id="39488"/>
    <lineage>
        <taxon>Bacteria</taxon>
        <taxon>Bacillati</taxon>
        <taxon>Bacillota</taxon>
        <taxon>Clostridia</taxon>
        <taxon>Lachnospirales</taxon>
        <taxon>Lachnospiraceae</taxon>
        <taxon>Anaerobutyricum</taxon>
    </lineage>
</organism>
<dbReference type="OrthoDB" id="9789113at2"/>
<dbReference type="EMBL" id="QRQO01000008">
    <property type="protein sequence ID" value="RHN15570.1"/>
    <property type="molecule type" value="Genomic_DNA"/>
</dbReference>
<feature type="domain" description="Phosphatidic acid phosphatase type 2/haloperoxidase" evidence="2">
    <location>
        <begin position="50"/>
        <end position="161"/>
    </location>
</feature>
<dbReference type="InterPro" id="IPR000326">
    <property type="entry name" value="PAP2/HPO"/>
</dbReference>
<accession>A0A173T8T1</accession>
<gene>
    <name evidence="3" type="primary">ybjG</name>
    <name evidence="5" type="ORF">DWZ29_04535</name>
    <name evidence="4" type="ORF">ERS852450_01430</name>
    <name evidence="3" type="ORF">ERS852578_01514</name>
</gene>
<keyword evidence="3" id="KW-0378">Hydrolase</keyword>
<feature type="transmembrane region" description="Helical" evidence="1">
    <location>
        <begin position="146"/>
        <end position="167"/>
    </location>
</feature>
<evidence type="ECO:0000313" key="5">
    <source>
        <dbReference type="EMBL" id="RHN15570.1"/>
    </source>
</evidence>
<dbReference type="Proteomes" id="UP000283700">
    <property type="component" value="Unassembled WGS sequence"/>
</dbReference>
<keyword evidence="1" id="KW-0812">Transmembrane</keyword>
<dbReference type="RefSeq" id="WP_005351772.1">
    <property type="nucleotide sequence ID" value="NZ_BLYK01000015.1"/>
</dbReference>
<evidence type="ECO:0000313" key="4">
    <source>
        <dbReference type="EMBL" id="CUO23645.1"/>
    </source>
</evidence>
<dbReference type="EMBL" id="CYYC01000016">
    <property type="protein sequence ID" value="CUM99124.1"/>
    <property type="molecule type" value="Genomic_DNA"/>
</dbReference>
<evidence type="ECO:0000313" key="6">
    <source>
        <dbReference type="Proteomes" id="UP000095390"/>
    </source>
</evidence>
<feature type="transmembrane region" description="Helical" evidence="1">
    <location>
        <begin position="50"/>
        <end position="69"/>
    </location>
</feature>
<feature type="transmembrane region" description="Helical" evidence="1">
    <location>
        <begin position="120"/>
        <end position="140"/>
    </location>
</feature>
<evidence type="ECO:0000313" key="3">
    <source>
        <dbReference type="EMBL" id="CUM99124.1"/>
    </source>
</evidence>
<dbReference type="PANTHER" id="PTHR14969:SF13">
    <property type="entry name" value="AT30094P"/>
    <property type="match status" value="1"/>
</dbReference>
<proteinExistence type="predicted"/>
<dbReference type="EC" id="3.6.1.27" evidence="3"/>
<dbReference type="Proteomes" id="UP000095390">
    <property type="component" value="Unassembled WGS sequence"/>
</dbReference>
<evidence type="ECO:0000259" key="2">
    <source>
        <dbReference type="SMART" id="SM00014"/>
    </source>
</evidence>
<feature type="transmembrane region" description="Helical" evidence="1">
    <location>
        <begin position="20"/>
        <end position="44"/>
    </location>
</feature>
<evidence type="ECO:0000313" key="7">
    <source>
        <dbReference type="Proteomes" id="UP000095679"/>
    </source>
</evidence>
<dbReference type="GO" id="GO:0050380">
    <property type="term" value="F:undecaprenyl-diphosphatase activity"/>
    <property type="evidence" value="ECO:0007669"/>
    <property type="project" value="UniProtKB-EC"/>
</dbReference>
<name>A0A173T8T1_9FIRM</name>
<evidence type="ECO:0000313" key="8">
    <source>
        <dbReference type="Proteomes" id="UP000283700"/>
    </source>
</evidence>
<dbReference type="Gene3D" id="1.20.144.10">
    <property type="entry name" value="Phosphatidic acid phosphatase type 2/haloperoxidase"/>
    <property type="match status" value="1"/>
</dbReference>
<evidence type="ECO:0000256" key="1">
    <source>
        <dbReference type="SAM" id="Phobius"/>
    </source>
</evidence>
<keyword evidence="1" id="KW-1133">Transmembrane helix</keyword>
<dbReference type="AlphaFoldDB" id="A0A173T8T1"/>
<reference evidence="5 8" key="2">
    <citation type="submission" date="2018-08" db="EMBL/GenBank/DDBJ databases">
        <title>A genome reference for cultivated species of the human gut microbiota.</title>
        <authorList>
            <person name="Zou Y."/>
            <person name="Xue W."/>
            <person name="Luo G."/>
        </authorList>
    </citation>
    <scope>NUCLEOTIDE SEQUENCE [LARGE SCALE GENOMIC DNA]</scope>
    <source>
        <strain evidence="5 8">AF31-17AC</strain>
    </source>
</reference>
<dbReference type="SUPFAM" id="SSF48317">
    <property type="entry name" value="Acid phosphatase/Vanadium-dependent haloperoxidase"/>
    <property type="match status" value="1"/>
</dbReference>
<reference evidence="6 7" key="1">
    <citation type="submission" date="2015-09" db="EMBL/GenBank/DDBJ databases">
        <authorList>
            <consortium name="Pathogen Informatics"/>
        </authorList>
    </citation>
    <scope>NUCLEOTIDE SEQUENCE [LARGE SCALE GENOMIC DNA]</scope>
    <source>
        <strain evidence="4 7">2789STDY5834835</strain>
        <strain evidence="3 6">2789STDY5834966</strain>
    </source>
</reference>
<dbReference type="Pfam" id="PF01569">
    <property type="entry name" value="PAP2"/>
    <property type="match status" value="1"/>
</dbReference>